<accession>A0ABW6ZFD7</accession>
<comment type="similarity">
    <text evidence="1 2">Belongs to the OprB family.</text>
</comment>
<dbReference type="Pfam" id="PF04966">
    <property type="entry name" value="OprB"/>
    <property type="match status" value="1"/>
</dbReference>
<dbReference type="InterPro" id="IPR007049">
    <property type="entry name" value="Carb-sel_porin_OprB"/>
</dbReference>
<evidence type="ECO:0000313" key="3">
    <source>
        <dbReference type="EMBL" id="MFG1252519.1"/>
    </source>
</evidence>
<organism evidence="3 4">
    <name type="scientific">Xanthobacter aminoxidans</name>
    <dbReference type="NCBI Taxonomy" id="186280"/>
    <lineage>
        <taxon>Bacteria</taxon>
        <taxon>Pseudomonadati</taxon>
        <taxon>Pseudomonadota</taxon>
        <taxon>Alphaproteobacteria</taxon>
        <taxon>Hyphomicrobiales</taxon>
        <taxon>Xanthobacteraceae</taxon>
        <taxon>Xanthobacter</taxon>
    </lineage>
</organism>
<dbReference type="InterPro" id="IPR052932">
    <property type="entry name" value="OprB_Porin"/>
</dbReference>
<evidence type="ECO:0000256" key="1">
    <source>
        <dbReference type="ARBA" id="ARBA00008769"/>
    </source>
</evidence>
<comment type="caution">
    <text evidence="3">The sequence shown here is derived from an EMBL/GenBank/DDBJ whole genome shotgun (WGS) entry which is preliminary data.</text>
</comment>
<dbReference type="RefSeq" id="WP_394008022.1">
    <property type="nucleotide sequence ID" value="NZ_JBAFUR010000002.1"/>
</dbReference>
<dbReference type="EMBL" id="JBAFUR010000002">
    <property type="protein sequence ID" value="MFG1252519.1"/>
    <property type="molecule type" value="Genomic_DNA"/>
</dbReference>
<dbReference type="Proteomes" id="UP001604043">
    <property type="component" value="Unassembled WGS sequence"/>
</dbReference>
<protein>
    <submittedName>
        <fullName evidence="3">Carbohydrate porin</fullName>
    </submittedName>
</protein>
<evidence type="ECO:0000313" key="4">
    <source>
        <dbReference type="Proteomes" id="UP001604043"/>
    </source>
</evidence>
<dbReference type="Gene3D" id="2.40.160.180">
    <property type="entry name" value="Carbohydrate-selective porin OprB"/>
    <property type="match status" value="1"/>
</dbReference>
<sequence length="494" mass="52784">MLDTVFRTAARGSRGDLPGTRTILARYLLAGVAAGALLGAPLLGTAHAADVATKAPAAAAPAEEEAEPSIAPQLGWLGDWGGYRPKLAEAGIKIGVNYIGELWRNTEGGLGTGTAYNGRFQFSLDADLDKLFNWKGATFHASVLQIQGSGFSGQYLGNIMGVSNVDALSTTRLFELYIEQAFGDGKSSIRFGQLSADSEFAISDNGSLFLNSTFGWPALFAADLPSGGPAYPLATPGVRVKWVPNDEWTVLVGLFNGNPAPCCGDPQEENKYGLNFIVDQGVFVIGEVAYSYNKAENAAWLPGTVKVGGWYNSNSFNSQVYDIFGVPLASPASIGLPNQIQGDYAFYAIIDQMIWRKPGTKDKGISVFGRVTAAPSEQNQLGFYWDGGITFKGLVPGREDDSFGVAFGNARVTNAAQQADLYTALYNGSYYPIRSSETVLEVTYSAQVMPGWTIQPDFQYIWNPGGGVLNPNDPLGISLVKNAAVFGVRTTINY</sequence>
<reference evidence="3 4" key="1">
    <citation type="submission" date="2024-02" db="EMBL/GenBank/DDBJ databases">
        <title>Expansion and revision of Xanthobacter and proposal of Roseixanthobacter gen. nov.</title>
        <authorList>
            <person name="Soltysiak M.P.M."/>
            <person name="Jalihal A."/>
            <person name="Ory A."/>
            <person name="Chrisophersen C."/>
            <person name="Lee A.D."/>
            <person name="Boulton J."/>
            <person name="Springer M."/>
        </authorList>
    </citation>
    <scope>NUCLEOTIDE SEQUENCE [LARGE SCALE GENOMIC DNA]</scope>
    <source>
        <strain evidence="3 4">CB5</strain>
    </source>
</reference>
<dbReference type="PANTHER" id="PTHR37944:SF1">
    <property type="entry name" value="PORIN B"/>
    <property type="match status" value="1"/>
</dbReference>
<dbReference type="InterPro" id="IPR038673">
    <property type="entry name" value="OprB_sf"/>
</dbReference>
<name>A0ABW6ZFD7_9HYPH</name>
<dbReference type="PANTHER" id="PTHR37944">
    <property type="entry name" value="PORIN B"/>
    <property type="match status" value="1"/>
</dbReference>
<gene>
    <name evidence="3" type="ORF">V5F30_09920</name>
</gene>
<proteinExistence type="inferred from homology"/>
<keyword evidence="4" id="KW-1185">Reference proteome</keyword>
<evidence type="ECO:0000256" key="2">
    <source>
        <dbReference type="RuleBase" id="RU363072"/>
    </source>
</evidence>